<reference evidence="16" key="1">
    <citation type="journal article" date="2019" name="Int. J. Syst. Evol. Microbiol.">
        <title>The Global Catalogue of Microorganisms (GCM) 10K type strain sequencing project: providing services to taxonomists for standard genome sequencing and annotation.</title>
        <authorList>
            <consortium name="The Broad Institute Genomics Platform"/>
            <consortium name="The Broad Institute Genome Sequencing Center for Infectious Disease"/>
            <person name="Wu L."/>
            <person name="Ma J."/>
        </authorList>
    </citation>
    <scope>NUCLEOTIDE SEQUENCE [LARGE SCALE GENOMIC DNA]</scope>
    <source>
        <strain evidence="16">CGMCC 1.10106</strain>
    </source>
</reference>
<keyword evidence="6 13" id="KW-0863">Zinc-finger</keyword>
<dbReference type="Gene3D" id="3.90.226.10">
    <property type="entry name" value="2-enoyl-CoA Hydratase, Chain A, domain 1"/>
    <property type="match status" value="1"/>
</dbReference>
<dbReference type="Pfam" id="PF17848">
    <property type="entry name" value="Zn_ribbon_ACC"/>
    <property type="match status" value="1"/>
</dbReference>
<proteinExistence type="inferred from homology"/>
<dbReference type="NCBIfam" id="TIGR00515">
    <property type="entry name" value="accD"/>
    <property type="match status" value="1"/>
</dbReference>
<feature type="binding site" evidence="13">
    <location>
        <position position="48"/>
    </location>
    <ligand>
        <name>Zn(2+)</name>
        <dbReference type="ChEBI" id="CHEBI:29105"/>
    </ligand>
</feature>
<comment type="caution">
    <text evidence="15">The sequence shown here is derived from an EMBL/GenBank/DDBJ whole genome shotgun (WGS) entry which is preliminary data.</text>
</comment>
<evidence type="ECO:0000256" key="11">
    <source>
        <dbReference type="ARBA" id="ARBA00023160"/>
    </source>
</evidence>
<dbReference type="EC" id="2.1.3.15" evidence="13"/>
<dbReference type="InterPro" id="IPR029045">
    <property type="entry name" value="ClpP/crotonase-like_dom_sf"/>
</dbReference>
<organism evidence="15 16">
    <name type="scientific">Sphingomonas psychrolutea</name>
    <dbReference type="NCBI Taxonomy" id="1259676"/>
    <lineage>
        <taxon>Bacteria</taxon>
        <taxon>Pseudomonadati</taxon>
        <taxon>Pseudomonadota</taxon>
        <taxon>Alphaproteobacteria</taxon>
        <taxon>Sphingomonadales</taxon>
        <taxon>Sphingomonadaceae</taxon>
        <taxon>Sphingomonas</taxon>
    </lineage>
</organism>
<evidence type="ECO:0000256" key="6">
    <source>
        <dbReference type="ARBA" id="ARBA00022771"/>
    </source>
</evidence>
<keyword evidence="5 13" id="KW-0547">Nucleotide-binding</keyword>
<comment type="pathway">
    <text evidence="13">Lipid metabolism; malonyl-CoA biosynthesis; malonyl-CoA from acetyl-CoA: step 1/1.</text>
</comment>
<keyword evidence="3 13" id="KW-0808">Transferase</keyword>
<keyword evidence="11 13" id="KW-0275">Fatty acid biosynthesis</keyword>
<dbReference type="RefSeq" id="WP_188448794.1">
    <property type="nucleotide sequence ID" value="NZ_BMDW01000021.1"/>
</dbReference>
<evidence type="ECO:0000256" key="9">
    <source>
        <dbReference type="ARBA" id="ARBA00022840"/>
    </source>
</evidence>
<dbReference type="InterPro" id="IPR000438">
    <property type="entry name" value="Acetyl_CoA_COase_Trfase_b_su"/>
</dbReference>
<gene>
    <name evidence="13 15" type="primary">accD</name>
    <name evidence="15" type="ORF">GCM10011395_29340</name>
</gene>
<keyword evidence="2 13" id="KW-0444">Lipid biosynthesis</keyword>
<evidence type="ECO:0000256" key="5">
    <source>
        <dbReference type="ARBA" id="ARBA00022741"/>
    </source>
</evidence>
<dbReference type="HAMAP" id="MF_01395">
    <property type="entry name" value="AcetylCoA_CT_beta"/>
    <property type="match status" value="1"/>
</dbReference>
<evidence type="ECO:0000256" key="7">
    <source>
        <dbReference type="ARBA" id="ARBA00022832"/>
    </source>
</evidence>
<feature type="binding site" evidence="13">
    <location>
        <position position="51"/>
    </location>
    <ligand>
        <name>Zn(2+)</name>
        <dbReference type="ChEBI" id="CHEBI:29105"/>
    </ligand>
</feature>
<keyword evidence="8 13" id="KW-0862">Zinc</keyword>
<dbReference type="GO" id="GO:0016740">
    <property type="term" value="F:transferase activity"/>
    <property type="evidence" value="ECO:0007669"/>
    <property type="project" value="UniProtKB-KW"/>
</dbReference>
<protein>
    <recommendedName>
        <fullName evidence="13">Acetyl-coenzyme A carboxylase carboxyl transferase subunit beta</fullName>
        <shortName evidence="13">ACCase subunit beta</shortName>
        <shortName evidence="13">Acetyl-CoA carboxylase carboxyltransferase subunit beta</shortName>
        <ecNumber evidence="13">2.1.3.15</ecNumber>
    </recommendedName>
</protein>
<keyword evidence="7 13" id="KW-0276">Fatty acid metabolism</keyword>
<keyword evidence="4 13" id="KW-0479">Metal-binding</keyword>
<accession>A0ABQ1H4F9</accession>
<feature type="zinc finger region" description="C4-type" evidence="13">
    <location>
        <begin position="29"/>
        <end position="51"/>
    </location>
</feature>
<feature type="binding site" evidence="13">
    <location>
        <position position="32"/>
    </location>
    <ligand>
        <name>Zn(2+)</name>
        <dbReference type="ChEBI" id="CHEBI:29105"/>
    </ligand>
</feature>
<evidence type="ECO:0000256" key="4">
    <source>
        <dbReference type="ARBA" id="ARBA00022723"/>
    </source>
</evidence>
<dbReference type="InterPro" id="IPR041010">
    <property type="entry name" value="Znf-ACC"/>
</dbReference>
<keyword evidence="16" id="KW-1185">Reference proteome</keyword>
<evidence type="ECO:0000256" key="13">
    <source>
        <dbReference type="HAMAP-Rule" id="MF_01395"/>
    </source>
</evidence>
<dbReference type="PROSITE" id="PS50980">
    <property type="entry name" value="COA_CT_NTER"/>
    <property type="match status" value="1"/>
</dbReference>
<evidence type="ECO:0000256" key="8">
    <source>
        <dbReference type="ARBA" id="ARBA00022833"/>
    </source>
</evidence>
<comment type="function">
    <text evidence="12 13">Component of the acetyl coenzyme A carboxylase (ACC) complex. Biotin carboxylase (BC) catalyzes the carboxylation of biotin on its carrier protein (BCCP) and then the CO(2) group is transferred by the transcarboxylase to acetyl-CoA to form malonyl-CoA.</text>
</comment>
<dbReference type="PANTHER" id="PTHR42995">
    <property type="entry name" value="ACETYL-COENZYME A CARBOXYLASE CARBOXYL TRANSFERASE SUBUNIT BETA, CHLOROPLASTIC"/>
    <property type="match status" value="1"/>
</dbReference>
<dbReference type="EMBL" id="BMDW01000021">
    <property type="protein sequence ID" value="GGA57065.1"/>
    <property type="molecule type" value="Genomic_DNA"/>
</dbReference>
<comment type="subcellular location">
    <subcellularLocation>
        <location evidence="1 13">Cytoplasm</location>
    </subcellularLocation>
</comment>
<comment type="similarity">
    <text evidence="13">Belongs to the AccD/PCCB family.</text>
</comment>
<feature type="binding site" evidence="13">
    <location>
        <position position="29"/>
    </location>
    <ligand>
        <name>Zn(2+)</name>
        <dbReference type="ChEBI" id="CHEBI:29105"/>
    </ligand>
</feature>
<evidence type="ECO:0000313" key="16">
    <source>
        <dbReference type="Proteomes" id="UP000618591"/>
    </source>
</evidence>
<evidence type="ECO:0000256" key="12">
    <source>
        <dbReference type="ARBA" id="ARBA00025280"/>
    </source>
</evidence>
<keyword evidence="13" id="KW-0963">Cytoplasm</keyword>
<name>A0ABQ1H4F9_9SPHN</name>
<evidence type="ECO:0000256" key="2">
    <source>
        <dbReference type="ARBA" id="ARBA00022516"/>
    </source>
</evidence>
<evidence type="ECO:0000313" key="15">
    <source>
        <dbReference type="EMBL" id="GGA57065.1"/>
    </source>
</evidence>
<dbReference type="PANTHER" id="PTHR42995:SF5">
    <property type="entry name" value="ACETYL-COENZYME A CARBOXYLASE CARBOXYL TRANSFERASE SUBUNIT BETA, CHLOROPLASTIC"/>
    <property type="match status" value="1"/>
</dbReference>
<dbReference type="Pfam" id="PF01039">
    <property type="entry name" value="Carboxyl_trans"/>
    <property type="match status" value="1"/>
</dbReference>
<dbReference type="InterPro" id="IPR034733">
    <property type="entry name" value="AcCoA_carboxyl_beta"/>
</dbReference>
<dbReference type="SUPFAM" id="SSF52096">
    <property type="entry name" value="ClpP/crotonase"/>
    <property type="match status" value="1"/>
</dbReference>
<keyword evidence="9 13" id="KW-0067">ATP-binding</keyword>
<comment type="catalytic activity">
    <reaction evidence="13">
        <text>N(6)-carboxybiotinyl-L-lysyl-[protein] + acetyl-CoA = N(6)-biotinyl-L-lysyl-[protein] + malonyl-CoA</text>
        <dbReference type="Rhea" id="RHEA:54728"/>
        <dbReference type="Rhea" id="RHEA-COMP:10505"/>
        <dbReference type="Rhea" id="RHEA-COMP:10506"/>
        <dbReference type="ChEBI" id="CHEBI:57288"/>
        <dbReference type="ChEBI" id="CHEBI:57384"/>
        <dbReference type="ChEBI" id="CHEBI:83144"/>
        <dbReference type="ChEBI" id="CHEBI:83145"/>
        <dbReference type="EC" id="2.1.3.15"/>
    </reaction>
</comment>
<comment type="cofactor">
    <cofactor evidence="13">
        <name>Zn(2+)</name>
        <dbReference type="ChEBI" id="CHEBI:29105"/>
    </cofactor>
    <text evidence="13">Binds 1 zinc ion per subunit.</text>
</comment>
<feature type="domain" description="CoA carboxyltransferase N-terminal" evidence="14">
    <location>
        <begin position="25"/>
        <end position="286"/>
    </location>
</feature>
<dbReference type="Proteomes" id="UP000618591">
    <property type="component" value="Unassembled WGS sequence"/>
</dbReference>
<dbReference type="InterPro" id="IPR011762">
    <property type="entry name" value="COA_CT_N"/>
</dbReference>
<comment type="subunit">
    <text evidence="13">Acetyl-CoA carboxylase is a heterohexamer composed of biotin carboxyl carrier protein (AccB), biotin carboxylase (AccC) and two subunits each of ACCase subunit alpha (AccA) and ACCase subunit beta (AccD).</text>
</comment>
<evidence type="ECO:0000256" key="1">
    <source>
        <dbReference type="ARBA" id="ARBA00004496"/>
    </source>
</evidence>
<dbReference type="PRINTS" id="PR01070">
    <property type="entry name" value="ACCCTRFRASEB"/>
</dbReference>
<evidence type="ECO:0000259" key="14">
    <source>
        <dbReference type="PROSITE" id="PS50980"/>
    </source>
</evidence>
<evidence type="ECO:0000256" key="10">
    <source>
        <dbReference type="ARBA" id="ARBA00023098"/>
    </source>
</evidence>
<sequence>MTWLTSVRNALAYVVPVKKDTPDNLWHKCKGCGQMVFVKELADNLHVCPHCEHHERIGPLLRFDYVFDAGSYTIVPLPKVPDDPLKFRDTKRYADRIKAARLATSEGDALITAIGKIDGRKAVIGVQDFAFMGGSMGLAVGEAFVRGVETAIGAHCPYIIFTAAGGARMQEGILSLMQMPRATVAIAMLHDAGLPYIVVLTDPTTGGVTASYAMLGDVQIAEPGALIGFAGQRVIEQTIREKLPEGFQRAEYLLEHGMIDMVKHRKDMRATLASLIDYLCSAKAAA</sequence>
<evidence type="ECO:0000256" key="3">
    <source>
        <dbReference type="ARBA" id="ARBA00022679"/>
    </source>
</evidence>
<keyword evidence="10 13" id="KW-0443">Lipid metabolism</keyword>